<reference evidence="1 2" key="1">
    <citation type="submission" date="2015-09" db="EMBL/GenBank/DDBJ databases">
        <title>Draft genome sequence of Alicyclobacillus ferrooxydans DSM 22381.</title>
        <authorList>
            <person name="Hemp J."/>
        </authorList>
    </citation>
    <scope>NUCLEOTIDE SEQUENCE [LARGE SCALE GENOMIC DNA]</scope>
    <source>
        <strain evidence="1 2">TC-34</strain>
    </source>
</reference>
<dbReference type="Proteomes" id="UP000050482">
    <property type="component" value="Unassembled WGS sequence"/>
</dbReference>
<dbReference type="RefSeq" id="WP_054967632.1">
    <property type="nucleotide sequence ID" value="NZ_LJCO01000011.1"/>
</dbReference>
<dbReference type="OrthoDB" id="2988879at2"/>
<sequence>MEFSDLNIRFRGTTPFVFYFENVHLLLLTYERDDAKFLFRIASQSGTDVTLDYPGETFVERVLDTLSKVFFVQVQEGEEAEAEEYVLGSYFELNGKLYAAYYQREKVDGEVVLFRLEGDTPDYLLEPLEGDEYQRTASYFLENYV</sequence>
<dbReference type="PATRIC" id="fig|471514.4.peg.2874"/>
<dbReference type="AlphaFoldDB" id="A0A0P9D7L0"/>
<evidence type="ECO:0000313" key="2">
    <source>
        <dbReference type="Proteomes" id="UP000050482"/>
    </source>
</evidence>
<name>A0A0P9D7L0_9BACL</name>
<protein>
    <submittedName>
        <fullName evidence="1">Uncharacterized protein</fullName>
    </submittedName>
</protein>
<accession>A0A0P9D7L0</accession>
<dbReference type="EMBL" id="LJCO01000011">
    <property type="protein sequence ID" value="KPV45296.1"/>
    <property type="molecule type" value="Genomic_DNA"/>
</dbReference>
<organism evidence="1 2">
    <name type="scientific">Alicyclobacillus ferrooxydans</name>
    <dbReference type="NCBI Taxonomy" id="471514"/>
    <lineage>
        <taxon>Bacteria</taxon>
        <taxon>Bacillati</taxon>
        <taxon>Bacillota</taxon>
        <taxon>Bacilli</taxon>
        <taxon>Bacillales</taxon>
        <taxon>Alicyclobacillaceae</taxon>
        <taxon>Alicyclobacillus</taxon>
    </lineage>
</organism>
<proteinExistence type="predicted"/>
<gene>
    <name evidence="1" type="ORF">AN477_02720</name>
</gene>
<comment type="caution">
    <text evidence="1">The sequence shown here is derived from an EMBL/GenBank/DDBJ whole genome shotgun (WGS) entry which is preliminary data.</text>
</comment>
<evidence type="ECO:0000313" key="1">
    <source>
        <dbReference type="EMBL" id="KPV45296.1"/>
    </source>
</evidence>
<keyword evidence="2" id="KW-1185">Reference proteome</keyword>